<gene>
    <name evidence="3" type="ORF">BJ122_102249</name>
</gene>
<comment type="caution">
    <text evidence="3">The sequence shown here is derived from an EMBL/GenBank/DDBJ whole genome shotgun (WGS) entry which is preliminary data.</text>
</comment>
<dbReference type="Pfam" id="PF02195">
    <property type="entry name" value="ParB_N"/>
    <property type="match status" value="1"/>
</dbReference>
<dbReference type="CDD" id="cd16403">
    <property type="entry name" value="ParB_N_like_MT"/>
    <property type="match status" value="1"/>
</dbReference>
<dbReference type="EMBL" id="QJTI01000002">
    <property type="protein sequence ID" value="PYF05023.1"/>
    <property type="molecule type" value="Genomic_DNA"/>
</dbReference>
<accession>A0A318TKT8</accession>
<protein>
    <submittedName>
        <fullName evidence="3">ParB-like nuclease family protein</fullName>
    </submittedName>
</protein>
<dbReference type="GO" id="GO:0007059">
    <property type="term" value="P:chromosome segregation"/>
    <property type="evidence" value="ECO:0007669"/>
    <property type="project" value="TreeGrafter"/>
</dbReference>
<dbReference type="PANTHER" id="PTHR33375">
    <property type="entry name" value="CHROMOSOME-PARTITIONING PROTEIN PARB-RELATED"/>
    <property type="match status" value="1"/>
</dbReference>
<dbReference type="PANTHER" id="PTHR33375:SF1">
    <property type="entry name" value="CHROMOSOME-PARTITIONING PROTEIN PARB-RELATED"/>
    <property type="match status" value="1"/>
</dbReference>
<keyword evidence="4" id="KW-1185">Reference proteome</keyword>
<dbReference type="InterPro" id="IPR050336">
    <property type="entry name" value="Chromosome_partition/occlusion"/>
</dbReference>
<dbReference type="AlphaFoldDB" id="A0A318TKT8"/>
<name>A0A318TKT8_9BRAD</name>
<dbReference type="InterPro" id="IPR003115">
    <property type="entry name" value="ParB_N"/>
</dbReference>
<feature type="domain" description="ParB-like N-terminal" evidence="2">
    <location>
        <begin position="13"/>
        <end position="99"/>
    </location>
</feature>
<dbReference type="GO" id="GO:0045881">
    <property type="term" value="P:positive regulation of sporulation resulting in formation of a cellular spore"/>
    <property type="evidence" value="ECO:0007669"/>
    <property type="project" value="TreeGrafter"/>
</dbReference>
<reference evidence="3 4" key="1">
    <citation type="submission" date="2018-06" db="EMBL/GenBank/DDBJ databases">
        <title>Genomic Encyclopedia of Archaeal and Bacterial Type Strains, Phase II (KMG-II): from individual species to whole genera.</title>
        <authorList>
            <person name="Goeker M."/>
        </authorList>
    </citation>
    <scope>NUCLEOTIDE SEQUENCE [LARGE SCALE GENOMIC DNA]</scope>
    <source>
        <strain evidence="3 4">JCM 11668</strain>
    </source>
</reference>
<organism evidence="3 4">
    <name type="scientific">Rhodopseudomonas faecalis</name>
    <dbReference type="NCBI Taxonomy" id="99655"/>
    <lineage>
        <taxon>Bacteria</taxon>
        <taxon>Pseudomonadati</taxon>
        <taxon>Pseudomonadota</taxon>
        <taxon>Alphaproteobacteria</taxon>
        <taxon>Hyphomicrobiales</taxon>
        <taxon>Nitrobacteraceae</taxon>
        <taxon>Rhodopseudomonas</taxon>
    </lineage>
</organism>
<evidence type="ECO:0000259" key="2">
    <source>
        <dbReference type="SMART" id="SM00470"/>
    </source>
</evidence>
<dbReference type="GO" id="GO:0005694">
    <property type="term" value="C:chromosome"/>
    <property type="evidence" value="ECO:0007669"/>
    <property type="project" value="TreeGrafter"/>
</dbReference>
<dbReference type="OrthoDB" id="7806498at2"/>
<sequence>MTIEKTWPADKVERWPIADIRPYARNTKRHPPEQVGQIAAVISELGWTTPILVDESGEIIAGHGRYEAAKLLDLDEVPVIVARGWTDDQARAYRIADNKLAENAEWDEDLLKLEIGDLAAADFDTGLLGFSSDEIDAMLAPVDPKAEQRASHGRLSERFGVPPFSVLSARDGRWQERKRSWLGLGIQSELGRGALAKDHGASAGEQGEGGRSYRSKVAPGGSLMPARDPKTGKIVRSDSRGRPVKGTGKKGKGRANAEA</sequence>
<evidence type="ECO:0000256" key="1">
    <source>
        <dbReference type="SAM" id="MobiDB-lite"/>
    </source>
</evidence>
<dbReference type="SMART" id="SM00470">
    <property type="entry name" value="ParB"/>
    <property type="match status" value="1"/>
</dbReference>
<dbReference type="Proteomes" id="UP000248148">
    <property type="component" value="Unassembled WGS sequence"/>
</dbReference>
<evidence type="ECO:0000313" key="3">
    <source>
        <dbReference type="EMBL" id="PYF05023.1"/>
    </source>
</evidence>
<feature type="compositionally biased region" description="Basic and acidic residues" evidence="1">
    <location>
        <begin position="227"/>
        <end position="241"/>
    </location>
</feature>
<dbReference type="SUPFAM" id="SSF110849">
    <property type="entry name" value="ParB/Sulfiredoxin"/>
    <property type="match status" value="1"/>
</dbReference>
<evidence type="ECO:0000313" key="4">
    <source>
        <dbReference type="Proteomes" id="UP000248148"/>
    </source>
</evidence>
<feature type="region of interest" description="Disordered" evidence="1">
    <location>
        <begin position="195"/>
        <end position="259"/>
    </location>
</feature>
<dbReference type="Gene3D" id="3.90.1530.10">
    <property type="entry name" value="Conserved hypothetical protein from pyrococcus furiosus pfu- 392566-001, ParB domain"/>
    <property type="match status" value="1"/>
</dbReference>
<dbReference type="InterPro" id="IPR036086">
    <property type="entry name" value="ParB/Sulfiredoxin_sf"/>
</dbReference>
<proteinExistence type="predicted"/>